<evidence type="ECO:0000259" key="1">
    <source>
        <dbReference type="PROSITE" id="PS50995"/>
    </source>
</evidence>
<dbReference type="SMART" id="SM00347">
    <property type="entry name" value="HTH_MARR"/>
    <property type="match status" value="1"/>
</dbReference>
<sequence length="150" mass="15770">MQPEIHPEAAVAPGYLANHAARVFNRMVDARLREHGITLALVGPLLLLSWKGAMLQRDMVRASAVKQPAMVALLDKLEAMALIERSVLASDKRAATVRLTEAGSAAAAMGRRVLIEVNALGVAGMSAEEAAVLVGLLGRLIASLEDAPGD</sequence>
<dbReference type="Proteomes" id="UP000318431">
    <property type="component" value="Unassembled WGS sequence"/>
</dbReference>
<dbReference type="Gene3D" id="1.10.10.10">
    <property type="entry name" value="Winged helix-like DNA-binding domain superfamily/Winged helix DNA-binding domain"/>
    <property type="match status" value="1"/>
</dbReference>
<dbReference type="RefSeq" id="WP_145652815.1">
    <property type="nucleotide sequence ID" value="NZ_VLLB01000012.1"/>
</dbReference>
<dbReference type="InterPro" id="IPR039422">
    <property type="entry name" value="MarR/SlyA-like"/>
</dbReference>
<organism evidence="2 3">
    <name type="scientific">Pseudoduganella lurida</name>
    <dbReference type="NCBI Taxonomy" id="1036180"/>
    <lineage>
        <taxon>Bacteria</taxon>
        <taxon>Pseudomonadati</taxon>
        <taxon>Pseudomonadota</taxon>
        <taxon>Betaproteobacteria</taxon>
        <taxon>Burkholderiales</taxon>
        <taxon>Oxalobacteraceae</taxon>
        <taxon>Telluria group</taxon>
        <taxon>Pseudoduganella</taxon>
    </lineage>
</organism>
<proteinExistence type="predicted"/>
<dbReference type="InterPro" id="IPR036388">
    <property type="entry name" value="WH-like_DNA-bd_sf"/>
</dbReference>
<dbReference type="EMBL" id="VLLB01000012">
    <property type="protein sequence ID" value="TWI61235.1"/>
    <property type="molecule type" value="Genomic_DNA"/>
</dbReference>
<comment type="caution">
    <text evidence="2">The sequence shown here is derived from an EMBL/GenBank/DDBJ whole genome shotgun (WGS) entry which is preliminary data.</text>
</comment>
<dbReference type="PRINTS" id="PR00598">
    <property type="entry name" value="HTHMARR"/>
</dbReference>
<keyword evidence="2" id="KW-0238">DNA-binding</keyword>
<evidence type="ECO:0000313" key="3">
    <source>
        <dbReference type="Proteomes" id="UP000318431"/>
    </source>
</evidence>
<evidence type="ECO:0000313" key="2">
    <source>
        <dbReference type="EMBL" id="TWI61235.1"/>
    </source>
</evidence>
<dbReference type="SUPFAM" id="SSF46785">
    <property type="entry name" value="Winged helix' DNA-binding domain"/>
    <property type="match status" value="1"/>
</dbReference>
<dbReference type="AlphaFoldDB" id="A0A562QWS8"/>
<dbReference type="OrthoDB" id="6002259at2"/>
<dbReference type="PANTHER" id="PTHR33164:SF43">
    <property type="entry name" value="HTH-TYPE TRANSCRIPTIONAL REPRESSOR YETL"/>
    <property type="match status" value="1"/>
</dbReference>
<dbReference type="GO" id="GO:0003700">
    <property type="term" value="F:DNA-binding transcription factor activity"/>
    <property type="evidence" value="ECO:0007669"/>
    <property type="project" value="InterPro"/>
</dbReference>
<gene>
    <name evidence="2" type="ORF">IP91_04822</name>
</gene>
<accession>A0A562QWS8</accession>
<dbReference type="InterPro" id="IPR036390">
    <property type="entry name" value="WH_DNA-bd_sf"/>
</dbReference>
<protein>
    <submittedName>
        <fullName evidence="2">DNA-binding MarR family transcriptional regulator</fullName>
    </submittedName>
</protein>
<reference evidence="2 3" key="1">
    <citation type="journal article" date="2015" name="Stand. Genomic Sci.">
        <title>Genomic Encyclopedia of Bacterial and Archaeal Type Strains, Phase III: the genomes of soil and plant-associated and newly described type strains.</title>
        <authorList>
            <person name="Whitman W.B."/>
            <person name="Woyke T."/>
            <person name="Klenk H.P."/>
            <person name="Zhou Y."/>
            <person name="Lilburn T.G."/>
            <person name="Beck B.J."/>
            <person name="De Vos P."/>
            <person name="Vandamme P."/>
            <person name="Eisen J.A."/>
            <person name="Garrity G."/>
            <person name="Hugenholtz P."/>
            <person name="Kyrpides N.C."/>
        </authorList>
    </citation>
    <scope>NUCLEOTIDE SEQUENCE [LARGE SCALE GENOMIC DNA]</scope>
    <source>
        <strain evidence="2 3">CGMCC 1.10822</strain>
    </source>
</reference>
<dbReference type="GO" id="GO:0006950">
    <property type="term" value="P:response to stress"/>
    <property type="evidence" value="ECO:0007669"/>
    <property type="project" value="TreeGrafter"/>
</dbReference>
<dbReference type="InterPro" id="IPR000835">
    <property type="entry name" value="HTH_MarR-typ"/>
</dbReference>
<keyword evidence="3" id="KW-1185">Reference proteome</keyword>
<feature type="domain" description="HTH marR-type" evidence="1">
    <location>
        <begin position="1"/>
        <end position="142"/>
    </location>
</feature>
<name>A0A562QWS8_9BURK</name>
<dbReference type="PROSITE" id="PS50995">
    <property type="entry name" value="HTH_MARR_2"/>
    <property type="match status" value="1"/>
</dbReference>
<dbReference type="PANTHER" id="PTHR33164">
    <property type="entry name" value="TRANSCRIPTIONAL REGULATOR, MARR FAMILY"/>
    <property type="match status" value="1"/>
</dbReference>
<dbReference type="GO" id="GO:0003677">
    <property type="term" value="F:DNA binding"/>
    <property type="evidence" value="ECO:0007669"/>
    <property type="project" value="UniProtKB-KW"/>
</dbReference>